<protein>
    <submittedName>
        <fullName evidence="1">Uncharacterized protein</fullName>
    </submittedName>
</protein>
<evidence type="ECO:0000313" key="1">
    <source>
        <dbReference type="EMBL" id="KAK9680785.1"/>
    </source>
</evidence>
<dbReference type="EMBL" id="JASPKY010000869">
    <property type="protein sequence ID" value="KAK9680785.1"/>
    <property type="molecule type" value="Genomic_DNA"/>
</dbReference>
<accession>A0AAW1HVG5</accession>
<keyword evidence="2" id="KW-1185">Reference proteome</keyword>
<sequence>MRRPSRKRKIMERKYEDVSFGFNTQTPIICKQPIVILYRKFCLAAFVYNFGRVCKYSINRNFQGLKQFVIFTMIRTRARTKRSSPVHEGEVPLTSSSSESDIETYLKPASEIDFNSSFFQTKADDKKSFEQIEKDIFSGINRLSESDSEDEFLVKKATDHPQASVSKKEKLDVKERVIHFEHIHAYNKKMEEARKHVELYKAKKNVKESSVDIADMLAVGETKIVNDNNLSMSAYSSEFETYSDSEKEEWEEINSSENVVIPKKGVEITVEMPGNVRKKKKSHLEF</sequence>
<organism evidence="1 2">
    <name type="scientific">Popillia japonica</name>
    <name type="common">Japanese beetle</name>
    <dbReference type="NCBI Taxonomy" id="7064"/>
    <lineage>
        <taxon>Eukaryota</taxon>
        <taxon>Metazoa</taxon>
        <taxon>Ecdysozoa</taxon>
        <taxon>Arthropoda</taxon>
        <taxon>Hexapoda</taxon>
        <taxon>Insecta</taxon>
        <taxon>Pterygota</taxon>
        <taxon>Neoptera</taxon>
        <taxon>Endopterygota</taxon>
        <taxon>Coleoptera</taxon>
        <taxon>Polyphaga</taxon>
        <taxon>Scarabaeiformia</taxon>
        <taxon>Scarabaeidae</taxon>
        <taxon>Rutelinae</taxon>
        <taxon>Popillia</taxon>
    </lineage>
</organism>
<name>A0AAW1HVG5_POPJA</name>
<gene>
    <name evidence="1" type="ORF">QE152_g38828</name>
</gene>
<dbReference type="AlphaFoldDB" id="A0AAW1HVG5"/>
<evidence type="ECO:0000313" key="2">
    <source>
        <dbReference type="Proteomes" id="UP001458880"/>
    </source>
</evidence>
<comment type="caution">
    <text evidence="1">The sequence shown here is derived from an EMBL/GenBank/DDBJ whole genome shotgun (WGS) entry which is preliminary data.</text>
</comment>
<dbReference type="Proteomes" id="UP001458880">
    <property type="component" value="Unassembled WGS sequence"/>
</dbReference>
<reference evidence="1 2" key="1">
    <citation type="journal article" date="2024" name="BMC Genomics">
        <title>De novo assembly and annotation of Popillia japonica's genome with initial clues to its potential as an invasive pest.</title>
        <authorList>
            <person name="Cucini C."/>
            <person name="Boschi S."/>
            <person name="Funari R."/>
            <person name="Cardaioli E."/>
            <person name="Iannotti N."/>
            <person name="Marturano G."/>
            <person name="Paoli F."/>
            <person name="Bruttini M."/>
            <person name="Carapelli A."/>
            <person name="Frati F."/>
            <person name="Nardi F."/>
        </authorList>
    </citation>
    <scope>NUCLEOTIDE SEQUENCE [LARGE SCALE GENOMIC DNA]</scope>
    <source>
        <strain evidence="1">DMR45628</strain>
    </source>
</reference>
<proteinExistence type="predicted"/>